<evidence type="ECO:0000313" key="2">
    <source>
        <dbReference type="Proteomes" id="UP001220961"/>
    </source>
</evidence>
<proteinExistence type="predicted"/>
<reference evidence="1" key="1">
    <citation type="submission" date="2023-03" db="EMBL/GenBank/DDBJ databases">
        <title>Mating type loci evolution in Malassezia.</title>
        <authorList>
            <person name="Coelho M.A."/>
        </authorList>
    </citation>
    <scope>NUCLEOTIDE SEQUENCE</scope>
    <source>
        <strain evidence="1">CBS 10434</strain>
    </source>
</reference>
<organism evidence="1 2">
    <name type="scientific">Malassezia caprae</name>
    <dbReference type="NCBI Taxonomy" id="1381934"/>
    <lineage>
        <taxon>Eukaryota</taxon>
        <taxon>Fungi</taxon>
        <taxon>Dikarya</taxon>
        <taxon>Basidiomycota</taxon>
        <taxon>Ustilaginomycotina</taxon>
        <taxon>Malasseziomycetes</taxon>
        <taxon>Malasseziales</taxon>
        <taxon>Malasseziaceae</taxon>
        <taxon>Malassezia</taxon>
    </lineage>
</organism>
<dbReference type="AlphaFoldDB" id="A0AAF0E688"/>
<protein>
    <submittedName>
        <fullName evidence="1">Uncharacterized protein</fullName>
    </submittedName>
</protein>
<keyword evidence="2" id="KW-1185">Reference proteome</keyword>
<dbReference type="Proteomes" id="UP001220961">
    <property type="component" value="Chromosome 3"/>
</dbReference>
<sequence length="627" mass="70314">MRMHAFLFPTRAIPKRMHHRLVYLLLKRAERIDVFVPEVDRVAERRRQAEQLLHVANDPCALDGDLLGRLVFRLARLQAVDRLGPVLLRYSACTDKPANPVAAGQPFSAVISEALEWYRLTKKPEALHLSWEALHSAFTQQLPIKHVLVQQLLACSGPAYTRLCIPHAPRTLDAPDALASLIIDTCRLRPRYMHHRAAVVLCKTSDPRAALQLLDTHDADIPFDVYAATITALTWMARARIIPDTALFLAWSVMDAMQQAGMEADEQMYGEWIRALQVVQNECMAPHTLSVSGAVVQALRDLAPASVPSWTSYVSSLTQQIFARQGDRVLRWEHLVLLFHLHVRLRHFSTCQSLYEYARESHPDSLPFHSASTFAWLLSQACQYHGDMRWAVRLYHDWLAAGRALPESQVEPFLRACLSHGMPSMVRVVVRDACEMEVIPRPTLASHVARALFLEGHLEAGLAFLADLHTDAPSTTPRDESLPPALPPLAMYAIGLYEASCAGFGTKQDDRERLFHLFDEFRLVLAHAYVKEDVPGIVMDLAYYGAIRLHLQALGQEASSGPSDLVGTDKDACVASLRDAWTEWQDLAGLQCGTTFSATEFHSLVHSIRTYIPDVPRPSAMTIDMEQ</sequence>
<evidence type="ECO:0000313" key="1">
    <source>
        <dbReference type="EMBL" id="WFD19515.1"/>
    </source>
</evidence>
<gene>
    <name evidence="1" type="ORF">MCAP1_001747</name>
</gene>
<dbReference type="EMBL" id="CP119910">
    <property type="protein sequence ID" value="WFD19515.1"/>
    <property type="molecule type" value="Genomic_DNA"/>
</dbReference>
<accession>A0AAF0E688</accession>
<name>A0AAF0E688_9BASI</name>